<dbReference type="Pfam" id="PF01429">
    <property type="entry name" value="MBD"/>
    <property type="match status" value="3"/>
</dbReference>
<dbReference type="PANTHER" id="PTHR12396">
    <property type="entry name" value="METHYL-CPG BINDING PROTEIN, MBD"/>
    <property type="match status" value="1"/>
</dbReference>
<evidence type="ECO:0000256" key="5">
    <source>
        <dbReference type="ARBA" id="ARBA00023242"/>
    </source>
</evidence>
<keyword evidence="5" id="KW-0539">Nucleus</keyword>
<feature type="domain" description="MBD" evidence="7">
    <location>
        <begin position="110"/>
        <end position="185"/>
    </location>
</feature>
<dbReference type="AlphaFoldDB" id="A0A9Q0FN49"/>
<evidence type="ECO:0000256" key="1">
    <source>
        <dbReference type="ARBA" id="ARBA00004123"/>
    </source>
</evidence>
<sequence length="339" mass="38450">MAKKSSSLKPSQFHNKKLPAVGPLLPSSPSPSPSSSSEPFKLPCDWKVLKRPRGKHPFTVDKYYIEPGTGKKFRSLISVQRYLTGETDATPRPVRVKTGNQNNLQVVPCSVLNSGSRFHLPPDWIVEEIPRKSINYAGKIDRYYIEPGSGRRFRSLLSAEKYLAEGNEHKSAPSPQALNPAAQLTMQIVPFVSKNRSKRNLPVGWVVEEKPRKNVNYVGQIDRYYIEPETGKRFRSLLAVERYLTEGTRHAPTPTTLQALKLEDHFTPSENCGPQRRYLCDEYIENSMLEFSSPPAKSGRFFGGFRDDVWSPHLDDPMAPECFDQKCFETFLSTLDDRS</sequence>
<dbReference type="Proteomes" id="UP001141552">
    <property type="component" value="Unassembled WGS sequence"/>
</dbReference>
<keyword evidence="3" id="KW-0238">DNA-binding</keyword>
<evidence type="ECO:0000313" key="9">
    <source>
        <dbReference type="Proteomes" id="UP001141552"/>
    </source>
</evidence>
<feature type="domain" description="MBD" evidence="7">
    <location>
        <begin position="32"/>
        <end position="103"/>
    </location>
</feature>
<gene>
    <name evidence="8" type="ORF">Tsubulata_007930</name>
</gene>
<keyword evidence="4" id="KW-0804">Transcription</keyword>
<dbReference type="Gene3D" id="3.30.890.10">
    <property type="entry name" value="Methyl-cpg-binding Protein 2, Chain A"/>
    <property type="match status" value="3"/>
</dbReference>
<organism evidence="8 9">
    <name type="scientific">Turnera subulata</name>
    <dbReference type="NCBI Taxonomy" id="218843"/>
    <lineage>
        <taxon>Eukaryota</taxon>
        <taxon>Viridiplantae</taxon>
        <taxon>Streptophyta</taxon>
        <taxon>Embryophyta</taxon>
        <taxon>Tracheophyta</taxon>
        <taxon>Spermatophyta</taxon>
        <taxon>Magnoliopsida</taxon>
        <taxon>eudicotyledons</taxon>
        <taxon>Gunneridae</taxon>
        <taxon>Pentapetalae</taxon>
        <taxon>rosids</taxon>
        <taxon>fabids</taxon>
        <taxon>Malpighiales</taxon>
        <taxon>Passifloraceae</taxon>
        <taxon>Turnera</taxon>
    </lineage>
</organism>
<dbReference type="InterPro" id="IPR016177">
    <property type="entry name" value="DNA-bd_dom_sf"/>
</dbReference>
<evidence type="ECO:0000259" key="7">
    <source>
        <dbReference type="PROSITE" id="PS50982"/>
    </source>
</evidence>
<comment type="caution">
    <text evidence="8">The sequence shown here is derived from an EMBL/GenBank/DDBJ whole genome shotgun (WGS) entry which is preliminary data.</text>
</comment>
<reference evidence="8" key="1">
    <citation type="submission" date="2022-02" db="EMBL/GenBank/DDBJ databases">
        <authorList>
            <person name="Henning P.M."/>
            <person name="McCubbin A.G."/>
            <person name="Shore J.S."/>
        </authorList>
    </citation>
    <scope>NUCLEOTIDE SEQUENCE</scope>
    <source>
        <strain evidence="8">F60SS</strain>
        <tissue evidence="8">Leaves</tissue>
    </source>
</reference>
<dbReference type="GO" id="GO:0005634">
    <property type="term" value="C:nucleus"/>
    <property type="evidence" value="ECO:0007669"/>
    <property type="project" value="UniProtKB-SubCell"/>
</dbReference>
<reference evidence="8" key="2">
    <citation type="journal article" date="2023" name="Plants (Basel)">
        <title>Annotation of the Turnera subulata (Passifloraceae) Draft Genome Reveals the S-Locus Evolved after the Divergence of Turneroideae from Passifloroideae in a Stepwise Manner.</title>
        <authorList>
            <person name="Henning P.M."/>
            <person name="Roalson E.H."/>
            <person name="Mir W."/>
            <person name="McCubbin A.G."/>
            <person name="Shore J.S."/>
        </authorList>
    </citation>
    <scope>NUCLEOTIDE SEQUENCE</scope>
    <source>
        <strain evidence="8">F60SS</strain>
    </source>
</reference>
<name>A0A9Q0FN49_9ROSI</name>
<feature type="compositionally biased region" description="Polar residues" evidence="6">
    <location>
        <begin position="1"/>
        <end position="13"/>
    </location>
</feature>
<dbReference type="PROSITE" id="PS50982">
    <property type="entry name" value="MBD"/>
    <property type="match status" value="3"/>
</dbReference>
<dbReference type="InterPro" id="IPR001739">
    <property type="entry name" value="Methyl_CpG_DNA-bd"/>
</dbReference>
<evidence type="ECO:0000256" key="6">
    <source>
        <dbReference type="SAM" id="MobiDB-lite"/>
    </source>
</evidence>
<keyword evidence="9" id="KW-1185">Reference proteome</keyword>
<evidence type="ECO:0000313" key="8">
    <source>
        <dbReference type="EMBL" id="KAJ4834473.1"/>
    </source>
</evidence>
<evidence type="ECO:0000256" key="3">
    <source>
        <dbReference type="ARBA" id="ARBA00023125"/>
    </source>
</evidence>
<comment type="subcellular location">
    <subcellularLocation>
        <location evidence="1">Nucleus</location>
    </subcellularLocation>
</comment>
<dbReference type="GO" id="GO:0003677">
    <property type="term" value="F:DNA binding"/>
    <property type="evidence" value="ECO:0007669"/>
    <property type="project" value="UniProtKB-KW"/>
</dbReference>
<protein>
    <recommendedName>
        <fullName evidence="7">MBD domain-containing protein</fullName>
    </recommendedName>
</protein>
<evidence type="ECO:0000256" key="2">
    <source>
        <dbReference type="ARBA" id="ARBA00023015"/>
    </source>
</evidence>
<feature type="domain" description="MBD" evidence="7">
    <location>
        <begin position="191"/>
        <end position="271"/>
    </location>
</feature>
<accession>A0A9Q0FN49</accession>
<dbReference type="OrthoDB" id="831740at2759"/>
<proteinExistence type="predicted"/>
<dbReference type="SMART" id="SM00391">
    <property type="entry name" value="MBD"/>
    <property type="match status" value="3"/>
</dbReference>
<dbReference type="PANTHER" id="PTHR12396:SF38">
    <property type="entry name" value="METHYL-CPG-BINDING DOMAIN-CONTAINING PROTEIN 7"/>
    <property type="match status" value="1"/>
</dbReference>
<dbReference type="EMBL" id="JAKUCV010004695">
    <property type="protein sequence ID" value="KAJ4834473.1"/>
    <property type="molecule type" value="Genomic_DNA"/>
</dbReference>
<keyword evidence="2" id="KW-0805">Transcription regulation</keyword>
<feature type="region of interest" description="Disordered" evidence="6">
    <location>
        <begin position="1"/>
        <end position="40"/>
    </location>
</feature>
<dbReference type="SUPFAM" id="SSF54171">
    <property type="entry name" value="DNA-binding domain"/>
    <property type="match status" value="3"/>
</dbReference>
<evidence type="ECO:0000256" key="4">
    <source>
        <dbReference type="ARBA" id="ARBA00023163"/>
    </source>
</evidence>